<dbReference type="SUPFAM" id="SSF56436">
    <property type="entry name" value="C-type lectin-like"/>
    <property type="match status" value="2"/>
</dbReference>
<feature type="domain" description="Chitin-binding type-2" evidence="3">
    <location>
        <begin position="66"/>
        <end position="129"/>
    </location>
</feature>
<dbReference type="Pfam" id="PF00059">
    <property type="entry name" value="Lectin_C"/>
    <property type="match status" value="2"/>
</dbReference>
<evidence type="ECO:0000259" key="2">
    <source>
        <dbReference type="PROSITE" id="PS50041"/>
    </source>
</evidence>
<dbReference type="CDD" id="cd00037">
    <property type="entry name" value="CLECT"/>
    <property type="match status" value="1"/>
</dbReference>
<reference evidence="5" key="1">
    <citation type="submission" date="2022-11" db="UniProtKB">
        <authorList>
            <consortium name="WormBaseParasite"/>
        </authorList>
    </citation>
    <scope>IDENTIFICATION</scope>
</reference>
<keyword evidence="4" id="KW-1185">Reference proteome</keyword>
<evidence type="ECO:0000256" key="1">
    <source>
        <dbReference type="ARBA" id="ARBA00023157"/>
    </source>
</evidence>
<dbReference type="Proteomes" id="UP000887540">
    <property type="component" value="Unplaced"/>
</dbReference>
<dbReference type="GO" id="GO:0008061">
    <property type="term" value="F:chitin binding"/>
    <property type="evidence" value="ECO:0007669"/>
    <property type="project" value="InterPro"/>
</dbReference>
<feature type="domain" description="C-type lectin" evidence="2">
    <location>
        <begin position="1"/>
        <end position="93"/>
    </location>
</feature>
<keyword evidence="1" id="KW-1015">Disulfide bond</keyword>
<feature type="domain" description="C-type lectin" evidence="2">
    <location>
        <begin position="112"/>
        <end position="231"/>
    </location>
</feature>
<accession>A0A914CTD7</accession>
<dbReference type="SMART" id="SM00034">
    <property type="entry name" value="CLECT"/>
    <property type="match status" value="2"/>
</dbReference>
<evidence type="ECO:0000313" key="5">
    <source>
        <dbReference type="WBParaSite" id="ACRNAN_scaffold1441.g19841.t1"/>
    </source>
</evidence>
<dbReference type="PROSITE" id="PS50041">
    <property type="entry name" value="C_TYPE_LECTIN_2"/>
    <property type="match status" value="2"/>
</dbReference>
<evidence type="ECO:0000259" key="3">
    <source>
        <dbReference type="PROSITE" id="PS50940"/>
    </source>
</evidence>
<organism evidence="4 5">
    <name type="scientific">Acrobeloides nanus</name>
    <dbReference type="NCBI Taxonomy" id="290746"/>
    <lineage>
        <taxon>Eukaryota</taxon>
        <taxon>Metazoa</taxon>
        <taxon>Ecdysozoa</taxon>
        <taxon>Nematoda</taxon>
        <taxon>Chromadorea</taxon>
        <taxon>Rhabditida</taxon>
        <taxon>Tylenchina</taxon>
        <taxon>Cephalobomorpha</taxon>
        <taxon>Cephaloboidea</taxon>
        <taxon>Cephalobidae</taxon>
        <taxon>Acrobeloides</taxon>
    </lineage>
</organism>
<evidence type="ECO:0000313" key="4">
    <source>
        <dbReference type="Proteomes" id="UP000887540"/>
    </source>
</evidence>
<dbReference type="InterPro" id="IPR018378">
    <property type="entry name" value="C-type_lectin_CS"/>
</dbReference>
<dbReference type="AlphaFoldDB" id="A0A914CTD7"/>
<dbReference type="PANTHER" id="PTHR22803">
    <property type="entry name" value="MANNOSE, PHOSPHOLIPASE, LECTIN RECEPTOR RELATED"/>
    <property type="match status" value="1"/>
</dbReference>
<name>A0A914CTD7_9BILA</name>
<dbReference type="WBParaSite" id="ACRNAN_scaffold1441.g19841.t1">
    <property type="protein sequence ID" value="ACRNAN_scaffold1441.g19841.t1"/>
    <property type="gene ID" value="ACRNAN_scaffold1441.g19841"/>
</dbReference>
<dbReference type="InterPro" id="IPR016187">
    <property type="entry name" value="CTDL_fold"/>
</dbReference>
<dbReference type="InterPro" id="IPR001304">
    <property type="entry name" value="C-type_lectin-like"/>
</dbReference>
<sequence>MQNRLCFNANGHLASVESAFIKFNATNDAWLGGYWNKFDNNWAWTDFTKFTYSNWQKGQPIIGNQSQYCLTLSASQYTWSSSDCTSLKSFICALNMPPAQTPCPDTWLYNPTLNRCYNHVYHSNLSCDINLVEQYCQSLDSRGHLISIHSYAENLFIASIYRSFFNNQTDPDPWYWIGLKTDSNDWTDKGSFYWTDGSNFDFNNWDSASPENPCNYLETKIMPYEWNTGACTYPGFCEMGNNFTPTDFICAISL</sequence>
<proteinExistence type="predicted"/>
<dbReference type="PROSITE" id="PS00615">
    <property type="entry name" value="C_TYPE_LECTIN_1"/>
    <property type="match status" value="1"/>
</dbReference>
<protein>
    <submittedName>
        <fullName evidence="5">Uncharacterized protein</fullName>
    </submittedName>
</protein>
<dbReference type="Gene3D" id="3.10.100.10">
    <property type="entry name" value="Mannose-Binding Protein A, subunit A"/>
    <property type="match status" value="2"/>
</dbReference>
<dbReference type="PROSITE" id="PS50940">
    <property type="entry name" value="CHIT_BIND_II"/>
    <property type="match status" value="1"/>
</dbReference>
<dbReference type="InterPro" id="IPR016186">
    <property type="entry name" value="C-type_lectin-like/link_sf"/>
</dbReference>
<dbReference type="InterPro" id="IPR050111">
    <property type="entry name" value="C-type_lectin/snaclec_domain"/>
</dbReference>
<dbReference type="InterPro" id="IPR002557">
    <property type="entry name" value="Chitin-bd_dom"/>
</dbReference>
<dbReference type="GO" id="GO:0005576">
    <property type="term" value="C:extracellular region"/>
    <property type="evidence" value="ECO:0007669"/>
    <property type="project" value="InterPro"/>
</dbReference>